<evidence type="ECO:0000313" key="2">
    <source>
        <dbReference type="EMBL" id="TNN56992.1"/>
    </source>
</evidence>
<accession>A0A4Z2GW60</accession>
<dbReference type="EMBL" id="SRLO01000416">
    <property type="protein sequence ID" value="TNN56992.1"/>
    <property type="molecule type" value="Genomic_DNA"/>
</dbReference>
<feature type="compositionally biased region" description="Basic and acidic residues" evidence="1">
    <location>
        <begin position="40"/>
        <end position="52"/>
    </location>
</feature>
<reference evidence="2 3" key="1">
    <citation type="submission" date="2019-03" db="EMBL/GenBank/DDBJ databases">
        <title>First draft genome of Liparis tanakae, snailfish: a comprehensive survey of snailfish specific genes.</title>
        <authorList>
            <person name="Kim W."/>
            <person name="Song I."/>
            <person name="Jeong J.-H."/>
            <person name="Kim D."/>
            <person name="Kim S."/>
            <person name="Ryu S."/>
            <person name="Song J.Y."/>
            <person name="Lee S.K."/>
        </authorList>
    </citation>
    <scope>NUCLEOTIDE SEQUENCE [LARGE SCALE GENOMIC DNA]</scope>
    <source>
        <tissue evidence="2">Muscle</tissue>
    </source>
</reference>
<feature type="region of interest" description="Disordered" evidence="1">
    <location>
        <begin position="17"/>
        <end position="91"/>
    </location>
</feature>
<comment type="caution">
    <text evidence="2">The sequence shown here is derived from an EMBL/GenBank/DDBJ whole genome shotgun (WGS) entry which is preliminary data.</text>
</comment>
<feature type="compositionally biased region" description="Polar residues" evidence="1">
    <location>
        <begin position="61"/>
        <end position="70"/>
    </location>
</feature>
<feature type="compositionally biased region" description="Basic and acidic residues" evidence="1">
    <location>
        <begin position="221"/>
        <end position="237"/>
    </location>
</feature>
<dbReference type="Proteomes" id="UP000314294">
    <property type="component" value="Unassembled WGS sequence"/>
</dbReference>
<protein>
    <submittedName>
        <fullName evidence="2">Uncharacterized protein</fullName>
    </submittedName>
</protein>
<evidence type="ECO:0000256" key="1">
    <source>
        <dbReference type="SAM" id="MobiDB-lite"/>
    </source>
</evidence>
<keyword evidence="3" id="KW-1185">Reference proteome</keyword>
<gene>
    <name evidence="2" type="ORF">EYF80_032803</name>
</gene>
<feature type="region of interest" description="Disordered" evidence="1">
    <location>
        <begin position="193"/>
        <end position="254"/>
    </location>
</feature>
<name>A0A4Z2GW60_9TELE</name>
<feature type="compositionally biased region" description="Basic and acidic residues" evidence="1">
    <location>
        <begin position="245"/>
        <end position="254"/>
    </location>
</feature>
<organism evidence="2 3">
    <name type="scientific">Liparis tanakae</name>
    <name type="common">Tanaka's snailfish</name>
    <dbReference type="NCBI Taxonomy" id="230148"/>
    <lineage>
        <taxon>Eukaryota</taxon>
        <taxon>Metazoa</taxon>
        <taxon>Chordata</taxon>
        <taxon>Craniata</taxon>
        <taxon>Vertebrata</taxon>
        <taxon>Euteleostomi</taxon>
        <taxon>Actinopterygii</taxon>
        <taxon>Neopterygii</taxon>
        <taxon>Teleostei</taxon>
        <taxon>Neoteleostei</taxon>
        <taxon>Acanthomorphata</taxon>
        <taxon>Eupercaria</taxon>
        <taxon>Perciformes</taxon>
        <taxon>Cottioidei</taxon>
        <taxon>Cottales</taxon>
        <taxon>Liparidae</taxon>
        <taxon>Liparis</taxon>
    </lineage>
</organism>
<proteinExistence type="predicted"/>
<dbReference type="AlphaFoldDB" id="A0A4Z2GW60"/>
<feature type="compositionally biased region" description="Basic residues" evidence="1">
    <location>
        <begin position="204"/>
        <end position="217"/>
    </location>
</feature>
<evidence type="ECO:0000313" key="3">
    <source>
        <dbReference type="Proteomes" id="UP000314294"/>
    </source>
</evidence>
<sequence>MGRKTVVRGLVRTCLATEPTHTPSEVSVPGKPRASAGGTRHGDMRHDEKVRQVDGVGRNATCVQKAQQQEQVKRSRPRSHDRSRLKSSGEFTGDICNTVSDNAGVIRNCSANGSAGARRRLAAAPSLRGLLAPEGAQQLPLALGRPKVVDQGIQEAVETPHAQEHQIGGVGAVGGLLGPRDSLVELQVVRQEQTVGGREAQHEHHQHGQRHHHRSRPPARASREAVRHPAQRPDDPGVGHGGDQQGHEEEGHAEGHEVQLVVPDQIVRMLHIVAGGDVQLFEVEGLVGEDEGHRAGEG</sequence>